<feature type="transmembrane region" description="Helical" evidence="1">
    <location>
        <begin position="46"/>
        <end position="67"/>
    </location>
</feature>
<proteinExistence type="predicted"/>
<comment type="caution">
    <text evidence="2">The sequence shown here is derived from an EMBL/GenBank/DDBJ whole genome shotgun (WGS) entry which is preliminary data.</text>
</comment>
<accession>A0A9P5Z7R0</accession>
<dbReference type="OrthoDB" id="3363417at2759"/>
<protein>
    <submittedName>
        <fullName evidence="2">Uncharacterized protein</fullName>
    </submittedName>
</protein>
<keyword evidence="3" id="KW-1185">Reference proteome</keyword>
<keyword evidence="1" id="KW-1133">Transmembrane helix</keyword>
<evidence type="ECO:0000313" key="2">
    <source>
        <dbReference type="EMBL" id="KAF9482173.1"/>
    </source>
</evidence>
<sequence length="211" mass="23161">MNFTTYTSDVTAKITQIDPLSIPHTLWIFYLEYLWFYEPNSWVAKIAYSCRVLAILVSLPVVILGLLDIASYGIARTLGVIDDVKASTSDKATIHTRATSTPVIHVEGVNTPSSDSAFSDSDRDSILDSSLRHRSRSSLADSTITSLSEMRRPSEPSLFYVGDNSLKLSGVGVLSPAASQPPSPTISRHNLALNNTTEHLRHRTQQNTIAE</sequence>
<dbReference type="Proteomes" id="UP000807469">
    <property type="component" value="Unassembled WGS sequence"/>
</dbReference>
<dbReference type="AlphaFoldDB" id="A0A9P5Z7R0"/>
<keyword evidence="1" id="KW-0472">Membrane</keyword>
<evidence type="ECO:0000256" key="1">
    <source>
        <dbReference type="SAM" id="Phobius"/>
    </source>
</evidence>
<name>A0A9P5Z7R0_9AGAR</name>
<dbReference type="EMBL" id="MU155169">
    <property type="protein sequence ID" value="KAF9482173.1"/>
    <property type="molecule type" value="Genomic_DNA"/>
</dbReference>
<keyword evidence="1" id="KW-0812">Transmembrane</keyword>
<gene>
    <name evidence="2" type="ORF">BDN70DRAFT_991388</name>
</gene>
<organism evidence="2 3">
    <name type="scientific">Pholiota conissans</name>
    <dbReference type="NCBI Taxonomy" id="109636"/>
    <lineage>
        <taxon>Eukaryota</taxon>
        <taxon>Fungi</taxon>
        <taxon>Dikarya</taxon>
        <taxon>Basidiomycota</taxon>
        <taxon>Agaricomycotina</taxon>
        <taxon>Agaricomycetes</taxon>
        <taxon>Agaricomycetidae</taxon>
        <taxon>Agaricales</taxon>
        <taxon>Agaricineae</taxon>
        <taxon>Strophariaceae</taxon>
        <taxon>Pholiota</taxon>
    </lineage>
</organism>
<evidence type="ECO:0000313" key="3">
    <source>
        <dbReference type="Proteomes" id="UP000807469"/>
    </source>
</evidence>
<reference evidence="2" key="1">
    <citation type="submission" date="2020-11" db="EMBL/GenBank/DDBJ databases">
        <authorList>
            <consortium name="DOE Joint Genome Institute"/>
            <person name="Ahrendt S."/>
            <person name="Riley R."/>
            <person name="Andreopoulos W."/>
            <person name="Labutti K."/>
            <person name="Pangilinan J."/>
            <person name="Ruiz-Duenas F.J."/>
            <person name="Barrasa J.M."/>
            <person name="Sanchez-Garcia M."/>
            <person name="Camarero S."/>
            <person name="Miyauchi S."/>
            <person name="Serrano A."/>
            <person name="Linde D."/>
            <person name="Babiker R."/>
            <person name="Drula E."/>
            <person name="Ayuso-Fernandez I."/>
            <person name="Pacheco R."/>
            <person name="Padilla G."/>
            <person name="Ferreira P."/>
            <person name="Barriuso J."/>
            <person name="Kellner H."/>
            <person name="Castanera R."/>
            <person name="Alfaro M."/>
            <person name="Ramirez L."/>
            <person name="Pisabarro A.G."/>
            <person name="Kuo A."/>
            <person name="Tritt A."/>
            <person name="Lipzen A."/>
            <person name="He G."/>
            <person name="Yan M."/>
            <person name="Ng V."/>
            <person name="Cullen D."/>
            <person name="Martin F."/>
            <person name="Rosso M.-N."/>
            <person name="Henrissat B."/>
            <person name="Hibbett D."/>
            <person name="Martinez A.T."/>
            <person name="Grigoriev I.V."/>
        </authorList>
    </citation>
    <scope>NUCLEOTIDE SEQUENCE</scope>
    <source>
        <strain evidence="2">CIRM-BRFM 674</strain>
    </source>
</reference>